<keyword evidence="2" id="KW-0812">Transmembrane</keyword>
<organism evidence="3 4">
    <name type="scientific">Prorocentrum cordatum</name>
    <dbReference type="NCBI Taxonomy" id="2364126"/>
    <lineage>
        <taxon>Eukaryota</taxon>
        <taxon>Sar</taxon>
        <taxon>Alveolata</taxon>
        <taxon>Dinophyceae</taxon>
        <taxon>Prorocentrales</taxon>
        <taxon>Prorocentraceae</taxon>
        <taxon>Prorocentrum</taxon>
    </lineage>
</organism>
<comment type="caution">
    <text evidence="3">The sequence shown here is derived from an EMBL/GenBank/DDBJ whole genome shotgun (WGS) entry which is preliminary data.</text>
</comment>
<reference evidence="3" key="1">
    <citation type="submission" date="2023-10" db="EMBL/GenBank/DDBJ databases">
        <authorList>
            <person name="Chen Y."/>
            <person name="Shah S."/>
            <person name="Dougan E. K."/>
            <person name="Thang M."/>
            <person name="Chan C."/>
        </authorList>
    </citation>
    <scope>NUCLEOTIDE SEQUENCE [LARGE SCALE GENOMIC DNA]</scope>
</reference>
<sequence>MSGGAAPRRRQPGELQRAASPAAVSSPAGSTRTLVGATLATAGVRNTSLNPWLKPEPRPGSEEGRGPAAPRGPREALGGGGSAAAAAAAAAEAGMPFGASIWPHVEVRDPTPVVLQRLCVVATAAFLVFLLPALPTLLVEVGGADGGYDERHGLNLEKACGQDRVTFASAPWPPFEKLLEVTLGLSSLRVERCLLGTAAIFGGLIAADLLGGLAGVQEMWPRSWNCDNARCYTEMFCEPTRPGRLLRRPGNACSNVTYVFSSFCVVCSTLQQPNSGATPNPFWLPDCAFGLMLLVLGSTSVVWHASNAPPPSTRTSGLWTAALST</sequence>
<evidence type="ECO:0000313" key="3">
    <source>
        <dbReference type="EMBL" id="CAK0814562.1"/>
    </source>
</evidence>
<proteinExistence type="predicted"/>
<feature type="region of interest" description="Disordered" evidence="1">
    <location>
        <begin position="1"/>
        <end position="83"/>
    </location>
</feature>
<name>A0ABN9RDH8_9DINO</name>
<protein>
    <recommendedName>
        <fullName evidence="5">Rhomboid-like protein</fullName>
    </recommendedName>
</protein>
<keyword evidence="2" id="KW-1133">Transmembrane helix</keyword>
<dbReference type="Proteomes" id="UP001189429">
    <property type="component" value="Unassembled WGS sequence"/>
</dbReference>
<gene>
    <name evidence="3" type="ORF">PCOR1329_LOCUS18137</name>
</gene>
<keyword evidence="4" id="KW-1185">Reference proteome</keyword>
<accession>A0ABN9RDH8</accession>
<evidence type="ECO:0000313" key="4">
    <source>
        <dbReference type="Proteomes" id="UP001189429"/>
    </source>
</evidence>
<evidence type="ECO:0000256" key="2">
    <source>
        <dbReference type="SAM" id="Phobius"/>
    </source>
</evidence>
<feature type="transmembrane region" description="Helical" evidence="2">
    <location>
        <begin position="118"/>
        <end position="138"/>
    </location>
</feature>
<evidence type="ECO:0000256" key="1">
    <source>
        <dbReference type="SAM" id="MobiDB-lite"/>
    </source>
</evidence>
<keyword evidence="2" id="KW-0472">Membrane</keyword>
<feature type="compositionally biased region" description="Basic and acidic residues" evidence="1">
    <location>
        <begin position="55"/>
        <end position="65"/>
    </location>
</feature>
<feature type="transmembrane region" description="Helical" evidence="2">
    <location>
        <begin position="194"/>
        <end position="216"/>
    </location>
</feature>
<feature type="compositionally biased region" description="Low complexity" evidence="1">
    <location>
        <begin position="18"/>
        <end position="30"/>
    </location>
</feature>
<dbReference type="EMBL" id="CAUYUJ010005676">
    <property type="protein sequence ID" value="CAK0814562.1"/>
    <property type="molecule type" value="Genomic_DNA"/>
</dbReference>
<evidence type="ECO:0008006" key="5">
    <source>
        <dbReference type="Google" id="ProtNLM"/>
    </source>
</evidence>